<gene>
    <name evidence="1" type="ORF">TY91_03395</name>
</gene>
<dbReference type="RefSeq" id="WP_063285242.1">
    <property type="nucleotide sequence ID" value="NZ_JYDC01000020.1"/>
</dbReference>
<accession>A0A166HI27</accession>
<organism evidence="1 2">
    <name type="scientific">Secundilactobacillus collinoides</name>
    <name type="common">Lactobacillus collinoides</name>
    <dbReference type="NCBI Taxonomy" id="33960"/>
    <lineage>
        <taxon>Bacteria</taxon>
        <taxon>Bacillati</taxon>
        <taxon>Bacillota</taxon>
        <taxon>Bacilli</taxon>
        <taxon>Lactobacillales</taxon>
        <taxon>Lactobacillaceae</taxon>
        <taxon>Secundilactobacillus</taxon>
    </lineage>
</organism>
<evidence type="ECO:0000313" key="2">
    <source>
        <dbReference type="Proteomes" id="UP000076480"/>
    </source>
</evidence>
<sequence>MIDYPTLHKLEKKYGNITLAPEDDPLLIKLRKSAIGDSAIPEIIHPTISANITESDTLEIKYYWDHGVRDARKIGQLMGHSHDWAAKRLEVMGLIKNSKKRNSNSE</sequence>
<dbReference type="AlphaFoldDB" id="A0A166HI27"/>
<proteinExistence type="predicted"/>
<dbReference type="PATRIC" id="fig|33960.6.peg.1128"/>
<dbReference type="EMBL" id="JYDC01000020">
    <property type="protein sequence ID" value="KZL42720.1"/>
    <property type="molecule type" value="Genomic_DNA"/>
</dbReference>
<protein>
    <submittedName>
        <fullName evidence="1">Uncharacterized protein</fullName>
    </submittedName>
</protein>
<reference evidence="1 2" key="1">
    <citation type="submission" date="2015-02" db="EMBL/GenBank/DDBJ databases">
        <title>Draft genome sequence of Lactobacillus collinoides CUPV2371 isolated from a natural cider, the first genome sequence of a strain of this species.</title>
        <authorList>
            <person name="Puertas A.I."/>
            <person name="Spano G."/>
            <person name="Capozzi V."/>
            <person name="Lamontanara A."/>
            <person name="Orru L."/>
            <person name="Duenas M.T."/>
        </authorList>
    </citation>
    <scope>NUCLEOTIDE SEQUENCE [LARGE SCALE GENOMIC DNA]</scope>
    <source>
        <strain evidence="1 2">237</strain>
    </source>
</reference>
<evidence type="ECO:0000313" key="1">
    <source>
        <dbReference type="EMBL" id="KZL42720.1"/>
    </source>
</evidence>
<comment type="caution">
    <text evidence="1">The sequence shown here is derived from an EMBL/GenBank/DDBJ whole genome shotgun (WGS) entry which is preliminary data.</text>
</comment>
<name>A0A166HI27_SECCO</name>
<dbReference type="Proteomes" id="UP000076480">
    <property type="component" value="Unassembled WGS sequence"/>
</dbReference>
<keyword evidence="2" id="KW-1185">Reference proteome</keyword>